<keyword evidence="2" id="KW-1185">Reference proteome</keyword>
<sequence length="134" mass="15808">MDVIICFQSGQDRLTFMVATLNKSPYRFEDHDSTFYPDLSKSTLDWRRSMHPLNKELSAHNKSYMWGTPCCLIITCDTGTLKVTHASQITSTLQGHYTLHRQRYSRDPRIQIKFNCLFQPSRREILQQFYERPA</sequence>
<gene>
    <name evidence="1" type="ORF">PECUL_23A042491</name>
</gene>
<dbReference type="InterPro" id="IPR042566">
    <property type="entry name" value="L1_C"/>
</dbReference>
<dbReference type="Proteomes" id="UP001295444">
    <property type="component" value="Chromosome 10"/>
</dbReference>
<name>A0AAD1T6L8_PELCU</name>
<accession>A0AAD1T6L8</accession>
<reference evidence="1" key="1">
    <citation type="submission" date="2022-03" db="EMBL/GenBank/DDBJ databases">
        <authorList>
            <person name="Alioto T."/>
            <person name="Alioto T."/>
            <person name="Gomez Garrido J."/>
        </authorList>
    </citation>
    <scope>NUCLEOTIDE SEQUENCE</scope>
</reference>
<dbReference type="EMBL" id="OW240921">
    <property type="protein sequence ID" value="CAH2320260.1"/>
    <property type="molecule type" value="Genomic_DNA"/>
</dbReference>
<evidence type="ECO:0000313" key="2">
    <source>
        <dbReference type="Proteomes" id="UP001295444"/>
    </source>
</evidence>
<proteinExistence type="predicted"/>
<evidence type="ECO:0000313" key="1">
    <source>
        <dbReference type="EMBL" id="CAH2320260.1"/>
    </source>
</evidence>
<dbReference type="Gene3D" id="3.30.250.20">
    <property type="entry name" value="L1 transposable element, C-terminal domain"/>
    <property type="match status" value="1"/>
</dbReference>
<organism evidence="1 2">
    <name type="scientific">Pelobates cultripes</name>
    <name type="common">Western spadefoot toad</name>
    <dbReference type="NCBI Taxonomy" id="61616"/>
    <lineage>
        <taxon>Eukaryota</taxon>
        <taxon>Metazoa</taxon>
        <taxon>Chordata</taxon>
        <taxon>Craniata</taxon>
        <taxon>Vertebrata</taxon>
        <taxon>Euteleostomi</taxon>
        <taxon>Amphibia</taxon>
        <taxon>Batrachia</taxon>
        <taxon>Anura</taxon>
        <taxon>Pelobatoidea</taxon>
        <taxon>Pelobatidae</taxon>
        <taxon>Pelobates</taxon>
    </lineage>
</organism>
<protein>
    <submittedName>
        <fullName evidence="1">Uncharacterized protein</fullName>
    </submittedName>
</protein>
<dbReference type="AlphaFoldDB" id="A0AAD1T6L8"/>